<sequence length="411" mass="44657">MALAQLLRPSKGVLGTVSSPIPQGSQWASMYNPTPTRPLLNLSQGVPGTAPEKMLRDAITASSASDAWGYCIAEGEGVLREGVAREMRQIYREGDVDADVNAEDVAITAGCNMAFVAAVMALADNGDEVILPIPWYFNHQMTLTLLGITPVSLQTSAEDGFFPSVEKCKGLINSRTKAIALVTPNNPTGAFYPPSLLSQFFALAKEHNLALIIDETYRDFITSGPPHPLFSSSNGWRTTLIHLFSFSKSYRIPGYRLGALVAAPSLLKEINKVLDCLQICAPRAPQLALGPLLPNLRNSVREMAEQLEKRHALFRKELPPAWKVGAAARGGYYAFVRHPFTNIGAGEVAKRLAVELGVVGLPEGFFKDGDASDGRWIRFSVANVDDEKIVAACKRLKEAEDIFGWEIDASN</sequence>
<keyword evidence="5" id="KW-0663">Pyridoxal phosphate</keyword>
<evidence type="ECO:0000313" key="7">
    <source>
        <dbReference type="EMBL" id="KAG7449911.1"/>
    </source>
</evidence>
<keyword evidence="8" id="KW-1185">Reference proteome</keyword>
<dbReference type="InterPro" id="IPR015421">
    <property type="entry name" value="PyrdxlP-dep_Trfase_major"/>
</dbReference>
<evidence type="ECO:0000256" key="3">
    <source>
        <dbReference type="ARBA" id="ARBA00022576"/>
    </source>
</evidence>
<dbReference type="Pfam" id="PF00155">
    <property type="entry name" value="Aminotran_1_2"/>
    <property type="match status" value="1"/>
</dbReference>
<keyword evidence="3" id="KW-0032">Aminotransferase</keyword>
<keyword evidence="4 7" id="KW-0808">Transferase</keyword>
<dbReference type="PANTHER" id="PTHR46383:SF1">
    <property type="entry name" value="ASPARTATE AMINOTRANSFERASE"/>
    <property type="match status" value="1"/>
</dbReference>
<dbReference type="Gene3D" id="3.40.640.10">
    <property type="entry name" value="Type I PLP-dependent aspartate aminotransferase-like (Major domain)"/>
    <property type="match status" value="1"/>
</dbReference>
<evidence type="ECO:0000313" key="8">
    <source>
        <dbReference type="Proteomes" id="UP000812287"/>
    </source>
</evidence>
<comment type="similarity">
    <text evidence="2">Belongs to the class-I pyridoxal-phosphate-dependent aminotransferase family.</text>
</comment>
<dbReference type="PANTHER" id="PTHR46383">
    <property type="entry name" value="ASPARTATE AMINOTRANSFERASE"/>
    <property type="match status" value="1"/>
</dbReference>
<dbReference type="InterPro" id="IPR015424">
    <property type="entry name" value="PyrdxlP-dep_Trfase"/>
</dbReference>
<organism evidence="7 8">
    <name type="scientific">Guyanagaster necrorhizus</name>
    <dbReference type="NCBI Taxonomy" id="856835"/>
    <lineage>
        <taxon>Eukaryota</taxon>
        <taxon>Fungi</taxon>
        <taxon>Dikarya</taxon>
        <taxon>Basidiomycota</taxon>
        <taxon>Agaricomycotina</taxon>
        <taxon>Agaricomycetes</taxon>
        <taxon>Agaricomycetidae</taxon>
        <taxon>Agaricales</taxon>
        <taxon>Marasmiineae</taxon>
        <taxon>Physalacriaceae</taxon>
        <taxon>Guyanagaster</taxon>
    </lineage>
</organism>
<dbReference type="EMBL" id="MU250527">
    <property type="protein sequence ID" value="KAG7449911.1"/>
    <property type="molecule type" value="Genomic_DNA"/>
</dbReference>
<dbReference type="AlphaFoldDB" id="A0A9P7VYH7"/>
<evidence type="ECO:0000256" key="5">
    <source>
        <dbReference type="ARBA" id="ARBA00022898"/>
    </source>
</evidence>
<dbReference type="CDD" id="cd00609">
    <property type="entry name" value="AAT_like"/>
    <property type="match status" value="1"/>
</dbReference>
<dbReference type="GeneID" id="66112607"/>
<dbReference type="InterPro" id="IPR004839">
    <property type="entry name" value="Aminotransferase_I/II_large"/>
</dbReference>
<dbReference type="Proteomes" id="UP000812287">
    <property type="component" value="Unassembled WGS sequence"/>
</dbReference>
<dbReference type="RefSeq" id="XP_043043411.1">
    <property type="nucleotide sequence ID" value="XM_043190310.1"/>
</dbReference>
<comment type="caution">
    <text evidence="7">The sequence shown here is derived from an EMBL/GenBank/DDBJ whole genome shotgun (WGS) entry which is preliminary data.</text>
</comment>
<dbReference type="OrthoDB" id="7042322at2759"/>
<evidence type="ECO:0000256" key="4">
    <source>
        <dbReference type="ARBA" id="ARBA00022679"/>
    </source>
</evidence>
<evidence type="ECO:0000256" key="2">
    <source>
        <dbReference type="ARBA" id="ARBA00007441"/>
    </source>
</evidence>
<accession>A0A9P7VYH7</accession>
<dbReference type="GO" id="GO:0008483">
    <property type="term" value="F:transaminase activity"/>
    <property type="evidence" value="ECO:0007669"/>
    <property type="project" value="UniProtKB-KW"/>
</dbReference>
<feature type="domain" description="Aminotransferase class I/classII large" evidence="6">
    <location>
        <begin position="39"/>
        <end position="396"/>
    </location>
</feature>
<reference evidence="7" key="1">
    <citation type="submission" date="2020-11" db="EMBL/GenBank/DDBJ databases">
        <title>Adaptations for nitrogen fixation in a non-lichenized fungal sporocarp promotes dispersal by wood-feeding termites.</title>
        <authorList>
            <consortium name="DOE Joint Genome Institute"/>
            <person name="Koch R.A."/>
            <person name="Yoon G."/>
            <person name="Arayal U."/>
            <person name="Lail K."/>
            <person name="Amirebrahimi M."/>
            <person name="Labutti K."/>
            <person name="Lipzen A."/>
            <person name="Riley R."/>
            <person name="Barry K."/>
            <person name="Henrissat B."/>
            <person name="Grigoriev I.V."/>
            <person name="Herr J.R."/>
            <person name="Aime M.C."/>
        </authorList>
    </citation>
    <scope>NUCLEOTIDE SEQUENCE</scope>
    <source>
        <strain evidence="7">MCA 3950</strain>
    </source>
</reference>
<proteinExistence type="inferred from homology"/>
<dbReference type="NCBIfam" id="NF005732">
    <property type="entry name" value="PRK07550.1"/>
    <property type="match status" value="1"/>
</dbReference>
<dbReference type="GO" id="GO:0006520">
    <property type="term" value="P:amino acid metabolic process"/>
    <property type="evidence" value="ECO:0007669"/>
    <property type="project" value="InterPro"/>
</dbReference>
<comment type="cofactor">
    <cofactor evidence="1">
        <name>pyridoxal 5'-phosphate</name>
        <dbReference type="ChEBI" id="CHEBI:597326"/>
    </cofactor>
</comment>
<protein>
    <submittedName>
        <fullName evidence="7">PLP-dependent transferase</fullName>
    </submittedName>
</protein>
<evidence type="ECO:0000256" key="1">
    <source>
        <dbReference type="ARBA" id="ARBA00001933"/>
    </source>
</evidence>
<dbReference type="GO" id="GO:0030170">
    <property type="term" value="F:pyridoxal phosphate binding"/>
    <property type="evidence" value="ECO:0007669"/>
    <property type="project" value="InterPro"/>
</dbReference>
<dbReference type="InterPro" id="IPR050596">
    <property type="entry name" value="AspAT/PAT-like"/>
</dbReference>
<evidence type="ECO:0000259" key="6">
    <source>
        <dbReference type="Pfam" id="PF00155"/>
    </source>
</evidence>
<dbReference type="SUPFAM" id="SSF53383">
    <property type="entry name" value="PLP-dependent transferases"/>
    <property type="match status" value="1"/>
</dbReference>
<gene>
    <name evidence="7" type="ORF">BT62DRAFT_991971</name>
</gene>
<name>A0A9P7VYH7_9AGAR</name>